<proteinExistence type="predicted"/>
<evidence type="ECO:0000313" key="2">
    <source>
        <dbReference type="Proteomes" id="UP000295418"/>
    </source>
</evidence>
<dbReference type="OrthoDB" id="3611744at2"/>
<dbReference type="AlphaFoldDB" id="A0A4R4EEJ7"/>
<accession>A0A4R4EEJ7</accession>
<dbReference type="EMBL" id="SKFG01000009">
    <property type="protein sequence ID" value="TCZ77510.1"/>
    <property type="molecule type" value="Genomic_DNA"/>
</dbReference>
<evidence type="ECO:0008006" key="3">
    <source>
        <dbReference type="Google" id="ProtNLM"/>
    </source>
</evidence>
<sequence length="240" mass="28019">MKRLIVAVHQPNYIPWIGFFDKMDQADIFVILDTVQHSRTSVTHRNSIKCPSGSLLLSVPLQNKGQAINQLMINEDHNWNDNHWKSIAYNYRRSKYWELYEDDFKQIYQSNWKHLVDLNMSIIQLVINILKIETNVVKESTFPVDMGVGSSRIVNICKHIGATTYLSGIGAKAYNDEQQFEQNDINLVYQEFIHPYYNQQWGPFMSHLSVLDLIFNQGPQSIDIIRNYRNSTKKSEVYNG</sequence>
<dbReference type="Pfam" id="PF08889">
    <property type="entry name" value="WbqC"/>
    <property type="match status" value="1"/>
</dbReference>
<dbReference type="InterPro" id="IPR014985">
    <property type="entry name" value="WbqC"/>
</dbReference>
<keyword evidence="2" id="KW-1185">Reference proteome</keyword>
<protein>
    <recommendedName>
        <fullName evidence="3">WbqC family protein</fullName>
    </recommendedName>
</protein>
<comment type="caution">
    <text evidence="1">The sequence shown here is derived from an EMBL/GenBank/DDBJ whole genome shotgun (WGS) entry which is preliminary data.</text>
</comment>
<organism evidence="1 2">
    <name type="scientific">Paenibacillus albiflavus</name>
    <dbReference type="NCBI Taxonomy" id="2545760"/>
    <lineage>
        <taxon>Bacteria</taxon>
        <taxon>Bacillati</taxon>
        <taxon>Bacillota</taxon>
        <taxon>Bacilli</taxon>
        <taxon>Bacillales</taxon>
        <taxon>Paenibacillaceae</taxon>
        <taxon>Paenibacillus</taxon>
    </lineage>
</organism>
<dbReference type="Proteomes" id="UP000295418">
    <property type="component" value="Unassembled WGS sequence"/>
</dbReference>
<reference evidence="1 2" key="1">
    <citation type="submission" date="2019-03" db="EMBL/GenBank/DDBJ databases">
        <authorList>
            <person name="Kim M.K.M."/>
        </authorList>
    </citation>
    <scope>NUCLEOTIDE SEQUENCE [LARGE SCALE GENOMIC DNA]</scope>
    <source>
        <strain evidence="1 2">18JY21-1</strain>
    </source>
</reference>
<evidence type="ECO:0000313" key="1">
    <source>
        <dbReference type="EMBL" id="TCZ77510.1"/>
    </source>
</evidence>
<gene>
    <name evidence="1" type="ORF">E0485_11000</name>
</gene>
<name>A0A4R4EEJ7_9BACL</name>